<dbReference type="EMBL" id="FOIF01000075">
    <property type="protein sequence ID" value="SET19104.1"/>
    <property type="molecule type" value="Genomic_DNA"/>
</dbReference>
<gene>
    <name evidence="2" type="ORF">SAMN03080614_10754</name>
</gene>
<name>A0A1I0CHN9_9FIRM</name>
<keyword evidence="1" id="KW-1133">Transmembrane helix</keyword>
<keyword evidence="1" id="KW-0812">Transmembrane</keyword>
<keyword evidence="3" id="KW-1185">Reference proteome</keyword>
<sequence length="60" mass="7162">MKKINSVGWLYMFMFAIAFIGALFIRAYQLSIIYIIILFFLIFIINMFCLFLVITKKNKL</sequence>
<proteinExistence type="predicted"/>
<evidence type="ECO:0000256" key="1">
    <source>
        <dbReference type="SAM" id="Phobius"/>
    </source>
</evidence>
<dbReference type="STRING" id="1120990.SAMN03080614_10754"/>
<dbReference type="Proteomes" id="UP000243819">
    <property type="component" value="Unassembled WGS sequence"/>
</dbReference>
<accession>A0A1I0CHN9</accession>
<reference evidence="3" key="1">
    <citation type="submission" date="2016-10" db="EMBL/GenBank/DDBJ databases">
        <authorList>
            <person name="Varghese N."/>
            <person name="Submissions S."/>
        </authorList>
    </citation>
    <scope>NUCLEOTIDE SEQUENCE [LARGE SCALE GENOMIC DNA]</scope>
    <source>
        <strain evidence="3">DSM 13577</strain>
    </source>
</reference>
<keyword evidence="1" id="KW-0472">Membrane</keyword>
<evidence type="ECO:0000313" key="2">
    <source>
        <dbReference type="EMBL" id="SET19104.1"/>
    </source>
</evidence>
<organism evidence="2 3">
    <name type="scientific">Anaerobranca gottschalkii DSM 13577</name>
    <dbReference type="NCBI Taxonomy" id="1120990"/>
    <lineage>
        <taxon>Bacteria</taxon>
        <taxon>Bacillati</taxon>
        <taxon>Bacillota</taxon>
        <taxon>Clostridia</taxon>
        <taxon>Eubacteriales</taxon>
        <taxon>Proteinivoracaceae</taxon>
        <taxon>Anaerobranca</taxon>
    </lineage>
</organism>
<feature type="transmembrane region" description="Helical" evidence="1">
    <location>
        <begin position="31"/>
        <end position="54"/>
    </location>
</feature>
<evidence type="ECO:0000313" key="3">
    <source>
        <dbReference type="Proteomes" id="UP000243819"/>
    </source>
</evidence>
<dbReference type="AlphaFoldDB" id="A0A1I0CHN9"/>
<feature type="transmembrane region" description="Helical" evidence="1">
    <location>
        <begin position="7"/>
        <end position="25"/>
    </location>
</feature>
<protein>
    <submittedName>
        <fullName evidence="2">Uncharacterized protein</fullName>
    </submittedName>
</protein>